<evidence type="ECO:0000256" key="2">
    <source>
        <dbReference type="ARBA" id="ARBA00022452"/>
    </source>
</evidence>
<keyword evidence="6" id="KW-0998">Cell outer membrane</keyword>
<dbReference type="SUPFAM" id="SSF56935">
    <property type="entry name" value="Porins"/>
    <property type="match status" value="1"/>
</dbReference>
<evidence type="ECO:0000256" key="3">
    <source>
        <dbReference type="ARBA" id="ARBA00022692"/>
    </source>
</evidence>
<keyword evidence="4" id="KW-0732">Signal</keyword>
<gene>
    <name evidence="7" type="ORF">LDC_03734</name>
</gene>
<dbReference type="PANTHER" id="PTHR35093:SF8">
    <property type="entry name" value="OUTER MEMBRANE PROTEIN NMB0088-RELATED"/>
    <property type="match status" value="1"/>
</dbReference>
<evidence type="ECO:0000313" key="7">
    <source>
        <dbReference type="EMBL" id="AEI30639.1"/>
    </source>
</evidence>
<accession>F8UHY2</accession>
<keyword evidence="5" id="KW-0472">Membrane</keyword>
<dbReference type="AlphaFoldDB" id="F8UHY2"/>
<dbReference type="PANTHER" id="PTHR35093">
    <property type="entry name" value="OUTER MEMBRANE PROTEIN NMB0088-RELATED"/>
    <property type="match status" value="1"/>
</dbReference>
<protein>
    <submittedName>
        <fullName evidence="7">Long-chain fatty acid transport protein</fullName>
    </submittedName>
</protein>
<proteinExistence type="predicted"/>
<evidence type="ECO:0000256" key="5">
    <source>
        <dbReference type="ARBA" id="ARBA00023136"/>
    </source>
</evidence>
<evidence type="ECO:0000256" key="6">
    <source>
        <dbReference type="ARBA" id="ARBA00023237"/>
    </source>
</evidence>
<keyword evidence="2" id="KW-1134">Transmembrane beta strand</keyword>
<reference evidence="7" key="1">
    <citation type="submission" date="2011-04" db="EMBL/GenBank/DDBJ databases">
        <title>Taxonomic and functional metagenomic profiling of the microbial community in the anoxic sediment of a brackish shallow lake (Laguna de Carrizo Central Spain).</title>
        <authorList>
            <consortium name="CONSOLIDER consortium CSD2007-00005"/>
            <person name="Guazzaroni M.-E."/>
            <person name="Richter M."/>
            <person name="Garcia-Salamanca A."/>
            <person name="Yarza P."/>
            <person name="Ferrer M."/>
        </authorList>
    </citation>
    <scope>NUCLEOTIDE SEQUENCE</scope>
</reference>
<sequence length="442" mass="46795">MNTTRLFRALALAGLAVPTAALATDGYFSHAYGLKSLGMGGATVAVANEPFGGAGNPAAMTSVGNAWQAGVQIFMPRREAERTGSGPAGIDGAVSSDSLTFAIPEFGINYMARPDLAVGVTVVGNGGMNTDFAGEQIPTQSACAVFNPNPGPYNLLCGNGRLGVDLMQLLVAPYAAWKFAPSHSVGVAPTFAYQRFRAQGLQAFDNPMLSTSPGDVTNREYASSTGYGVRVGYHGTFDRFSVGLAWASRMSMDEFDKYQGLYAEQGGFDIPSNVTAGVAFRPNDQWLVAVDWERINYTDAKSVSNPSALLLNCVGGDPASCMGGANGPGFGWKDIDVWKFGVEYAANPKLTLRAGYNRSENPVDPADVTFNILAPGVIENHYTAGATWRLDANAEVTFYGLYAANNEVTGTSLFVPFGAPPTTTEKIQLKEYTVGVGYSSRF</sequence>
<dbReference type="Pfam" id="PF03349">
    <property type="entry name" value="Toluene_X"/>
    <property type="match status" value="1"/>
</dbReference>
<evidence type="ECO:0000256" key="1">
    <source>
        <dbReference type="ARBA" id="ARBA00004571"/>
    </source>
</evidence>
<dbReference type="InterPro" id="IPR005017">
    <property type="entry name" value="OMPP1/FadL/TodX"/>
</dbReference>
<evidence type="ECO:0000256" key="4">
    <source>
        <dbReference type="ARBA" id="ARBA00022729"/>
    </source>
</evidence>
<organism evidence="7">
    <name type="scientific">uncultured microorganism</name>
    <dbReference type="NCBI Taxonomy" id="358574"/>
    <lineage>
        <taxon>unclassified sequences</taxon>
        <taxon>environmental samples</taxon>
    </lineage>
</organism>
<dbReference type="Gene3D" id="2.40.160.60">
    <property type="entry name" value="Outer membrane protein transport protein (OMPP1/FadL/TodX)"/>
    <property type="match status" value="1"/>
</dbReference>
<keyword evidence="3" id="KW-0812">Transmembrane</keyword>
<dbReference type="GO" id="GO:0015483">
    <property type="term" value="F:long-chain fatty acid transporting porin activity"/>
    <property type="evidence" value="ECO:0007669"/>
    <property type="project" value="TreeGrafter"/>
</dbReference>
<comment type="subcellular location">
    <subcellularLocation>
        <location evidence="1">Cell outer membrane</location>
        <topology evidence="1">Multi-pass membrane protein</topology>
    </subcellularLocation>
</comment>
<dbReference type="EMBL" id="JF805269">
    <property type="protein sequence ID" value="AEI30639.1"/>
    <property type="molecule type" value="Genomic_DNA"/>
</dbReference>
<name>F8UHY2_9ZZZZ</name>